<proteinExistence type="predicted"/>
<dbReference type="KEGG" id="sfeu:IM697_24475"/>
<dbReference type="SUPFAM" id="SSF51679">
    <property type="entry name" value="Bacterial luciferase-like"/>
    <property type="match status" value="1"/>
</dbReference>
<accession>A0A7M2SC94</accession>
<dbReference type="RefSeq" id="WP_194038253.1">
    <property type="nucleotide sequence ID" value="NZ_CP063373.1"/>
</dbReference>
<evidence type="ECO:0000313" key="2">
    <source>
        <dbReference type="Proteomes" id="UP000594205"/>
    </source>
</evidence>
<dbReference type="InterPro" id="IPR036661">
    <property type="entry name" value="Luciferase-like_sf"/>
</dbReference>
<dbReference type="AlphaFoldDB" id="A0A7M2SC94"/>
<dbReference type="GO" id="GO:0016705">
    <property type="term" value="F:oxidoreductase activity, acting on paired donors, with incorporation or reduction of molecular oxygen"/>
    <property type="evidence" value="ECO:0007669"/>
    <property type="project" value="InterPro"/>
</dbReference>
<dbReference type="Proteomes" id="UP000594205">
    <property type="component" value="Chromosome"/>
</dbReference>
<sequence>MTDLAPACRDPDLSERQFVAASGPVRIFRSVRPRRRRRRVVVPHTGAFISSGVSGGADAVRATVQAFADIGADELVFNPTSDDIDEVARLADVVL</sequence>
<reference evidence="1 2" key="1">
    <citation type="submission" date="2020-10" db="EMBL/GenBank/DDBJ databases">
        <title>Streptomyces ferrugineus complate genome analysis.</title>
        <authorList>
            <person name="Anwar N."/>
        </authorList>
    </citation>
    <scope>NUCLEOTIDE SEQUENCE [LARGE SCALE GENOMIC DNA]</scope>
    <source>
        <strain evidence="1 2">CCTCC AA2014009</strain>
    </source>
</reference>
<gene>
    <name evidence="1" type="ORF">IM697_24475</name>
</gene>
<dbReference type="EMBL" id="CP063373">
    <property type="protein sequence ID" value="QOV33375.1"/>
    <property type="molecule type" value="Genomic_DNA"/>
</dbReference>
<evidence type="ECO:0000313" key="1">
    <source>
        <dbReference type="EMBL" id="QOV33375.1"/>
    </source>
</evidence>
<protein>
    <submittedName>
        <fullName evidence="1">Uncharacterized protein</fullName>
    </submittedName>
</protein>
<name>A0A7M2SC94_9ACTN</name>
<organism evidence="1 2">
    <name type="scientific">Streptomyces ferrugineus</name>
    <dbReference type="NCBI Taxonomy" id="1413221"/>
    <lineage>
        <taxon>Bacteria</taxon>
        <taxon>Bacillati</taxon>
        <taxon>Actinomycetota</taxon>
        <taxon>Actinomycetes</taxon>
        <taxon>Kitasatosporales</taxon>
        <taxon>Streptomycetaceae</taxon>
        <taxon>Streptomyces</taxon>
    </lineage>
</organism>
<keyword evidence="2" id="KW-1185">Reference proteome</keyword>